<reference evidence="9" key="1">
    <citation type="journal article" date="2019" name="J. Am. Chem. Soc.">
        <title>The Amipurimycin and Miharamycin Biosynthetic Gene Clusters: Unraveling the Origins of 2-Aminopurinyl Peptidyl Nucleoside Antibiotics.</title>
        <authorList>
            <person name="Romo A.J."/>
            <person name="Shiraishi T."/>
            <person name="Ikeuchi H."/>
            <person name="Lin G.M."/>
            <person name="Geng Y."/>
            <person name="Lee Y.H."/>
            <person name="Liem P.H."/>
            <person name="Ma T."/>
            <person name="Ogasawara Y."/>
            <person name="Shin-Ya K."/>
            <person name="Nishiyama M."/>
            <person name="Kuzuyama T."/>
            <person name="Liu H.W."/>
        </authorList>
    </citation>
    <scope>NUCLEOTIDE SEQUENCE</scope>
    <source>
        <strain evidence="9">MS-1242 [SF-489]</strain>
    </source>
</reference>
<dbReference type="InterPro" id="IPR006108">
    <property type="entry name" value="3HC_DH_C"/>
</dbReference>
<dbReference type="PANTHER" id="PTHR48075:SF5">
    <property type="entry name" value="3-HYDROXYBUTYRYL-COA DEHYDROGENASE"/>
    <property type="match status" value="1"/>
</dbReference>
<evidence type="ECO:0000256" key="2">
    <source>
        <dbReference type="ARBA" id="ARBA00009463"/>
    </source>
</evidence>
<dbReference type="Pfam" id="PF02737">
    <property type="entry name" value="3HCDH_N"/>
    <property type="match status" value="1"/>
</dbReference>
<dbReference type="PROSITE" id="PS00067">
    <property type="entry name" value="3HCDH"/>
    <property type="match status" value="1"/>
</dbReference>
<dbReference type="InterPro" id="IPR008927">
    <property type="entry name" value="6-PGluconate_DH-like_C_sf"/>
</dbReference>
<dbReference type="Gene3D" id="1.10.1040.10">
    <property type="entry name" value="N-(1-d-carboxylethyl)-l-norvaline Dehydrogenase, domain 2"/>
    <property type="match status" value="1"/>
</dbReference>
<feature type="binding site" evidence="5">
    <location>
        <position position="115"/>
    </location>
    <ligand>
        <name>NAD(+)</name>
        <dbReference type="ChEBI" id="CHEBI:57540"/>
    </ligand>
</feature>
<proteinExistence type="inferred from homology"/>
<dbReference type="PIRSF" id="PIRSF000105">
    <property type="entry name" value="HCDH"/>
    <property type="match status" value="1"/>
</dbReference>
<accession>A0A4Y5QS31</accession>
<dbReference type="GO" id="GO:0070403">
    <property type="term" value="F:NAD+ binding"/>
    <property type="evidence" value="ECO:0007669"/>
    <property type="project" value="InterPro"/>
</dbReference>
<evidence type="ECO:0000256" key="1">
    <source>
        <dbReference type="ARBA" id="ARBA00005086"/>
    </source>
</evidence>
<gene>
    <name evidence="9" type="primary">mhr11</name>
    <name evidence="10" type="synonym">mihB4</name>
</gene>
<evidence type="ECO:0000256" key="5">
    <source>
        <dbReference type="PIRSR" id="PIRSR000105-2"/>
    </source>
</evidence>
<feature type="chain" id="PRO_5036362260" evidence="6">
    <location>
        <begin position="22"/>
        <end position="281"/>
    </location>
</feature>
<keyword evidence="3" id="KW-0560">Oxidoreductase</keyword>
<dbReference type="SUPFAM" id="SSF51735">
    <property type="entry name" value="NAD(P)-binding Rossmann-fold domains"/>
    <property type="match status" value="1"/>
</dbReference>
<dbReference type="InterPro" id="IPR022694">
    <property type="entry name" value="3-OHacyl-CoA_DH"/>
</dbReference>
<dbReference type="GO" id="GO:0006631">
    <property type="term" value="P:fatty acid metabolic process"/>
    <property type="evidence" value="ECO:0007669"/>
    <property type="project" value="InterPro"/>
</dbReference>
<feature type="site" description="Important for catalytic activity" evidence="4">
    <location>
        <position position="136"/>
    </location>
</feature>
<feature type="binding site" evidence="5">
    <location>
        <position position="139"/>
    </location>
    <ligand>
        <name>NAD(+)</name>
        <dbReference type="ChEBI" id="CHEBI:57540"/>
    </ligand>
</feature>
<feature type="binding site" evidence="5">
    <location>
        <position position="33"/>
    </location>
    <ligand>
        <name>NAD(+)</name>
        <dbReference type="ChEBI" id="CHEBI:57540"/>
    </ligand>
</feature>
<feature type="signal peptide" evidence="6">
    <location>
        <begin position="1"/>
        <end position="21"/>
    </location>
</feature>
<dbReference type="EMBL" id="MH534948">
    <property type="protein sequence ID" value="QCX41917.1"/>
    <property type="molecule type" value="Genomic_DNA"/>
</dbReference>
<protein>
    <submittedName>
        <fullName evidence="10">3-hydroxybutyryl-CoA dehydrogenase</fullName>
    </submittedName>
    <submittedName>
        <fullName evidence="9">Mhr11</fullName>
    </submittedName>
</protein>
<dbReference type="InterPro" id="IPR006176">
    <property type="entry name" value="3-OHacyl-CoA_DH_NAD-bd"/>
</dbReference>
<dbReference type="Pfam" id="PF00725">
    <property type="entry name" value="3HCDH"/>
    <property type="match status" value="1"/>
</dbReference>
<feature type="binding site" evidence="5">
    <location>
        <position position="270"/>
    </location>
    <ligand>
        <name>NAD(+)</name>
        <dbReference type="ChEBI" id="CHEBI:57540"/>
    </ligand>
</feature>
<dbReference type="EMBL" id="MN850873">
    <property type="protein sequence ID" value="QHD26314.1"/>
    <property type="molecule type" value="Genomic_DNA"/>
</dbReference>
<evidence type="ECO:0000313" key="10">
    <source>
        <dbReference type="EMBL" id="QHD26314.1"/>
    </source>
</evidence>
<evidence type="ECO:0000259" key="8">
    <source>
        <dbReference type="Pfam" id="PF02737"/>
    </source>
</evidence>
<dbReference type="AlphaFoldDB" id="A0A4Y5QS31"/>
<dbReference type="GO" id="GO:0016616">
    <property type="term" value="F:oxidoreductase activity, acting on the CH-OH group of donors, NAD or NADP as acceptor"/>
    <property type="evidence" value="ECO:0007669"/>
    <property type="project" value="InterPro"/>
</dbReference>
<organism evidence="9">
    <name type="scientific">Streptomyces miharaensis</name>
    <dbReference type="NCBI Taxonomy" id="285483"/>
    <lineage>
        <taxon>Bacteria</taxon>
        <taxon>Bacillati</taxon>
        <taxon>Actinomycetota</taxon>
        <taxon>Actinomycetes</taxon>
        <taxon>Kitasatosporales</taxon>
        <taxon>Streptomycetaceae</taxon>
        <taxon>Streptomyces</taxon>
    </lineage>
</organism>
<evidence type="ECO:0000256" key="6">
    <source>
        <dbReference type="SAM" id="SignalP"/>
    </source>
</evidence>
<evidence type="ECO:0000313" key="9">
    <source>
        <dbReference type="EMBL" id="QCX41917.1"/>
    </source>
</evidence>
<feature type="binding site" evidence="5">
    <location>
        <begin position="10"/>
        <end position="15"/>
    </location>
    <ligand>
        <name>NAD(+)</name>
        <dbReference type="ChEBI" id="CHEBI:57540"/>
    </ligand>
</feature>
<evidence type="ECO:0000259" key="7">
    <source>
        <dbReference type="Pfam" id="PF00725"/>
    </source>
</evidence>
<dbReference type="InterPro" id="IPR036291">
    <property type="entry name" value="NAD(P)-bd_dom_sf"/>
</dbReference>
<name>A0A4Y5QS31_9ACTN</name>
<evidence type="ECO:0000256" key="3">
    <source>
        <dbReference type="ARBA" id="ARBA00023002"/>
    </source>
</evidence>
<feature type="binding site" evidence="5">
    <location>
        <position position="93"/>
    </location>
    <ligand>
        <name>NAD(+)</name>
        <dbReference type="ChEBI" id="CHEBI:57540"/>
    </ligand>
</feature>
<keyword evidence="5" id="KW-0520">NAD</keyword>
<dbReference type="InterPro" id="IPR013328">
    <property type="entry name" value="6PGD_dom2"/>
</dbReference>
<evidence type="ECO:0000256" key="4">
    <source>
        <dbReference type="PIRSR" id="PIRSR000105-1"/>
    </source>
</evidence>
<comment type="similarity">
    <text evidence="2">Belongs to the 3-hydroxyacyl-CoA dehydrogenase family.</text>
</comment>
<reference evidence="10" key="2">
    <citation type="journal article" date="2020" name="J. Am. Chem. Soc.">
        <title>Characterization of Miharamycin Biosynthesis Reveals a Hybrid NRPS-PKS to Synthesize High-Carbon Sugar from a Complex Nucleoside.</title>
        <authorList>
            <person name="Wang F."/>
            <person name="Zhang W.H."/>
            <person name="Zhao J."/>
            <person name="Kang W.J."/>
            <person name="Wang S."/>
            <person name="Yu B."/>
            <person name="Pan H.X."/>
            <person name="Tang G.L."/>
        </authorList>
    </citation>
    <scope>NUCLEOTIDE SEQUENCE</scope>
    <source>
        <strain evidence="10">MS-1242</strain>
    </source>
</reference>
<keyword evidence="6" id="KW-0732">Signal</keyword>
<comment type="pathway">
    <text evidence="1">Lipid metabolism; butanoate metabolism.</text>
</comment>
<sequence>MTAPTIGVLGAGVIGSSVAHAAAAAGYTVTLVDSDAAALDTARTTIRRHQRLATLLGGGRSAHALDIRPSTDLAALADAELVVENTTESEEAKRALYPALEDVIAPDTTIAANTSAVPIGRLAERLADPGRVVGVHFMNPVDRIDMVEVVRGKASSDAAMAAVDTLLRRMGKKAVVVEDAPGFVINRVLMPVVNLAAAVVADGVATPSQVDELFKGCLGHTSGPLRTADLIGLDTVVRTLEVLHDHYGTGEFVTHPALRRMVDQGLLGTKSGRGFYSYDGN</sequence>
<dbReference type="InterPro" id="IPR006180">
    <property type="entry name" value="3-OHacyl-CoA_DH_CS"/>
</dbReference>
<dbReference type="PANTHER" id="PTHR48075">
    <property type="entry name" value="3-HYDROXYACYL-COA DEHYDROGENASE FAMILY PROTEIN"/>
    <property type="match status" value="1"/>
</dbReference>
<feature type="domain" description="3-hydroxyacyl-CoA dehydrogenase NAD binding" evidence="8">
    <location>
        <begin position="5"/>
        <end position="179"/>
    </location>
</feature>
<feature type="binding site" evidence="5">
    <location>
        <position position="88"/>
    </location>
    <ligand>
        <name>NAD(+)</name>
        <dbReference type="ChEBI" id="CHEBI:57540"/>
    </ligand>
</feature>
<feature type="domain" description="3-hydroxyacyl-CoA dehydrogenase C-terminal" evidence="7">
    <location>
        <begin position="182"/>
        <end position="278"/>
    </location>
</feature>
<dbReference type="SUPFAM" id="SSF48179">
    <property type="entry name" value="6-phosphogluconate dehydrogenase C-terminal domain-like"/>
    <property type="match status" value="1"/>
</dbReference>
<dbReference type="Gene3D" id="3.40.50.720">
    <property type="entry name" value="NAD(P)-binding Rossmann-like Domain"/>
    <property type="match status" value="1"/>
</dbReference>